<proteinExistence type="predicted"/>
<organism evidence="2 3">
    <name type="scientific">Nonomuraea antimicrobica</name>
    <dbReference type="NCBI Taxonomy" id="561173"/>
    <lineage>
        <taxon>Bacteria</taxon>
        <taxon>Bacillati</taxon>
        <taxon>Actinomycetota</taxon>
        <taxon>Actinomycetes</taxon>
        <taxon>Streptosporangiales</taxon>
        <taxon>Streptosporangiaceae</taxon>
        <taxon>Nonomuraea</taxon>
    </lineage>
</organism>
<feature type="region of interest" description="Disordered" evidence="1">
    <location>
        <begin position="1"/>
        <end position="81"/>
    </location>
</feature>
<feature type="compositionally biased region" description="Low complexity" evidence="1">
    <location>
        <begin position="1"/>
        <end position="31"/>
    </location>
</feature>
<dbReference type="EMBL" id="BAAAZP010000111">
    <property type="protein sequence ID" value="GAA3688810.1"/>
    <property type="molecule type" value="Genomic_DNA"/>
</dbReference>
<evidence type="ECO:0000313" key="3">
    <source>
        <dbReference type="Proteomes" id="UP001500902"/>
    </source>
</evidence>
<feature type="compositionally biased region" description="Polar residues" evidence="1">
    <location>
        <begin position="58"/>
        <end position="67"/>
    </location>
</feature>
<name>A0ABP7CHJ4_9ACTN</name>
<protein>
    <submittedName>
        <fullName evidence="2">Uncharacterized protein</fullName>
    </submittedName>
</protein>
<sequence>MASTATSATVPAAHRRNAQASASASTAAPTAYGVYATAGTHGQSGSNPLKRTAAHPANGTTTIQHIQVRTPCIATNPDPGS</sequence>
<accession>A0ABP7CHJ4</accession>
<dbReference type="Proteomes" id="UP001500902">
    <property type="component" value="Unassembled WGS sequence"/>
</dbReference>
<reference evidence="3" key="1">
    <citation type="journal article" date="2019" name="Int. J. Syst. Evol. Microbiol.">
        <title>The Global Catalogue of Microorganisms (GCM) 10K type strain sequencing project: providing services to taxonomists for standard genome sequencing and annotation.</title>
        <authorList>
            <consortium name="The Broad Institute Genomics Platform"/>
            <consortium name="The Broad Institute Genome Sequencing Center for Infectious Disease"/>
            <person name="Wu L."/>
            <person name="Ma J."/>
        </authorList>
    </citation>
    <scope>NUCLEOTIDE SEQUENCE [LARGE SCALE GENOMIC DNA]</scope>
    <source>
        <strain evidence="3">JCM 16904</strain>
    </source>
</reference>
<evidence type="ECO:0000313" key="2">
    <source>
        <dbReference type="EMBL" id="GAA3688810.1"/>
    </source>
</evidence>
<evidence type="ECO:0000256" key="1">
    <source>
        <dbReference type="SAM" id="MobiDB-lite"/>
    </source>
</evidence>
<gene>
    <name evidence="2" type="ORF">GCM10022224_062840</name>
</gene>
<comment type="caution">
    <text evidence="2">The sequence shown here is derived from an EMBL/GenBank/DDBJ whole genome shotgun (WGS) entry which is preliminary data.</text>
</comment>
<keyword evidence="3" id="KW-1185">Reference proteome</keyword>
<feature type="compositionally biased region" description="Polar residues" evidence="1">
    <location>
        <begin position="40"/>
        <end position="49"/>
    </location>
</feature>